<dbReference type="EMBL" id="CAJPIZ010009060">
    <property type="protein sequence ID" value="CAG2111578.1"/>
    <property type="molecule type" value="Genomic_DNA"/>
</dbReference>
<keyword evidence="2 5" id="KW-0378">Hydrolase</keyword>
<dbReference type="GO" id="GO:0006032">
    <property type="term" value="P:chitin catabolic process"/>
    <property type="evidence" value="ECO:0007669"/>
    <property type="project" value="TreeGrafter"/>
</dbReference>
<dbReference type="PROSITE" id="PS01095">
    <property type="entry name" value="GH18_1"/>
    <property type="match status" value="1"/>
</dbReference>
<dbReference type="OrthoDB" id="6430753at2759"/>
<dbReference type="EMBL" id="OC863635">
    <property type="protein sequence ID" value="CAD7631148.1"/>
    <property type="molecule type" value="Genomic_DNA"/>
</dbReference>
<evidence type="ECO:0000256" key="3">
    <source>
        <dbReference type="ARBA" id="ARBA00023180"/>
    </source>
</evidence>
<accession>A0A7R9KXC2</accession>
<dbReference type="InterPro" id="IPR029070">
    <property type="entry name" value="Chitinase_insertion_sf"/>
</dbReference>
<evidence type="ECO:0000256" key="5">
    <source>
        <dbReference type="RuleBase" id="RU000489"/>
    </source>
</evidence>
<evidence type="ECO:0000256" key="6">
    <source>
        <dbReference type="RuleBase" id="RU004453"/>
    </source>
</evidence>
<dbReference type="SUPFAM" id="SSF51445">
    <property type="entry name" value="(Trans)glycosidases"/>
    <property type="match status" value="1"/>
</dbReference>
<dbReference type="Proteomes" id="UP000759131">
    <property type="component" value="Unassembled WGS sequence"/>
</dbReference>
<dbReference type="InterPro" id="IPR017853">
    <property type="entry name" value="GH"/>
</dbReference>
<comment type="similarity">
    <text evidence="6">Belongs to the glycosyl hydrolase 18 family.</text>
</comment>
<evidence type="ECO:0000256" key="7">
    <source>
        <dbReference type="SAM" id="SignalP"/>
    </source>
</evidence>
<dbReference type="Gene3D" id="3.20.20.80">
    <property type="entry name" value="Glycosidases"/>
    <property type="match status" value="1"/>
</dbReference>
<reference evidence="9" key="1">
    <citation type="submission" date="2020-11" db="EMBL/GenBank/DDBJ databases">
        <authorList>
            <person name="Tran Van P."/>
        </authorList>
    </citation>
    <scope>NUCLEOTIDE SEQUENCE</scope>
</reference>
<dbReference type="Pfam" id="PF00704">
    <property type="entry name" value="Glyco_hydro_18"/>
    <property type="match status" value="1"/>
</dbReference>
<keyword evidence="10" id="KW-1185">Reference proteome</keyword>
<protein>
    <recommendedName>
        <fullName evidence="8">GH18 domain-containing protein</fullName>
    </recommendedName>
</protein>
<dbReference type="AlphaFoldDB" id="A0A7R9KXC2"/>
<sequence length="385" mass="42413">MKVLLYVTLVCAQLALTVGKPRVVCYLYNLAQLPPENMDPTLCTHLHFSFHKLDEVKNVIVDSTGSARPDIYRRLNALKTRNHELKVIVAVGGAGASDQSFSNLVNNASRRAQFITNTIAYLKQYGFDGLDLDWEYPVCWGGDCTKGPATDKPNFGKLLTELRAAFDKQSPRLSLSAAVGAGYPGGPFDKAYDIPAMAKALDYMNVMTYVLAGAWDHKTGHHSPYQKCIDYSQSYVTKGMPKDKVLIGMPFYGKTFTLSDPNQHSMGAPITGAGHTPGGHQDAAYYSEMCDLVKNKGWIKERPDQGHDPIAYHGDTWVGYDDPYQAYDKSKWVKDNGFGGIIVWEIGQDDIHGQCCSVKFPLLRAINNGLLGTGQAPATYGCEHK</sequence>
<dbReference type="PANTHER" id="PTHR11177:SF317">
    <property type="entry name" value="CHITINASE 12-RELATED"/>
    <property type="match status" value="1"/>
</dbReference>
<evidence type="ECO:0000256" key="1">
    <source>
        <dbReference type="ARBA" id="ARBA00022729"/>
    </source>
</evidence>
<keyword evidence="3" id="KW-0325">Glycoprotein</keyword>
<evidence type="ECO:0000256" key="2">
    <source>
        <dbReference type="ARBA" id="ARBA00022801"/>
    </source>
</evidence>
<proteinExistence type="inferred from homology"/>
<evidence type="ECO:0000259" key="8">
    <source>
        <dbReference type="PROSITE" id="PS51910"/>
    </source>
</evidence>
<dbReference type="Gene3D" id="3.10.50.10">
    <property type="match status" value="1"/>
</dbReference>
<dbReference type="PROSITE" id="PS51910">
    <property type="entry name" value="GH18_2"/>
    <property type="match status" value="1"/>
</dbReference>
<evidence type="ECO:0000313" key="9">
    <source>
        <dbReference type="EMBL" id="CAD7631148.1"/>
    </source>
</evidence>
<dbReference type="PANTHER" id="PTHR11177">
    <property type="entry name" value="CHITINASE"/>
    <property type="match status" value="1"/>
</dbReference>
<gene>
    <name evidence="9" type="ORF">OSB1V03_LOCUS11557</name>
</gene>
<dbReference type="GO" id="GO:0005975">
    <property type="term" value="P:carbohydrate metabolic process"/>
    <property type="evidence" value="ECO:0007669"/>
    <property type="project" value="InterPro"/>
</dbReference>
<dbReference type="InterPro" id="IPR011583">
    <property type="entry name" value="Chitinase_II/V-like_cat"/>
</dbReference>
<keyword evidence="1 7" id="KW-0732">Signal</keyword>
<dbReference type="GO" id="GO:0004568">
    <property type="term" value="F:chitinase activity"/>
    <property type="evidence" value="ECO:0007669"/>
    <property type="project" value="TreeGrafter"/>
</dbReference>
<dbReference type="FunFam" id="3.10.50.10:FF:000003">
    <property type="entry name" value="Class V chitinase CHIT5b"/>
    <property type="match status" value="1"/>
</dbReference>
<dbReference type="SUPFAM" id="SSF54556">
    <property type="entry name" value="Chitinase insertion domain"/>
    <property type="match status" value="1"/>
</dbReference>
<dbReference type="SMART" id="SM00636">
    <property type="entry name" value="Glyco_18"/>
    <property type="match status" value="1"/>
</dbReference>
<dbReference type="GO" id="GO:0005576">
    <property type="term" value="C:extracellular region"/>
    <property type="evidence" value="ECO:0007669"/>
    <property type="project" value="TreeGrafter"/>
</dbReference>
<dbReference type="InterPro" id="IPR001223">
    <property type="entry name" value="Glyco_hydro18_cat"/>
</dbReference>
<dbReference type="GO" id="GO:0008061">
    <property type="term" value="F:chitin binding"/>
    <property type="evidence" value="ECO:0007669"/>
    <property type="project" value="InterPro"/>
</dbReference>
<dbReference type="InterPro" id="IPR001579">
    <property type="entry name" value="Glyco_hydro_18_chit_AS"/>
</dbReference>
<keyword evidence="4 5" id="KW-0326">Glycosidase</keyword>
<dbReference type="InterPro" id="IPR050314">
    <property type="entry name" value="Glycosyl_Hydrlase_18"/>
</dbReference>
<evidence type="ECO:0000313" key="10">
    <source>
        <dbReference type="Proteomes" id="UP000759131"/>
    </source>
</evidence>
<organism evidence="9">
    <name type="scientific">Medioppia subpectinata</name>
    <dbReference type="NCBI Taxonomy" id="1979941"/>
    <lineage>
        <taxon>Eukaryota</taxon>
        <taxon>Metazoa</taxon>
        <taxon>Ecdysozoa</taxon>
        <taxon>Arthropoda</taxon>
        <taxon>Chelicerata</taxon>
        <taxon>Arachnida</taxon>
        <taxon>Acari</taxon>
        <taxon>Acariformes</taxon>
        <taxon>Sarcoptiformes</taxon>
        <taxon>Oribatida</taxon>
        <taxon>Brachypylina</taxon>
        <taxon>Oppioidea</taxon>
        <taxon>Oppiidae</taxon>
        <taxon>Medioppia</taxon>
    </lineage>
</organism>
<name>A0A7R9KXC2_9ACAR</name>
<evidence type="ECO:0000256" key="4">
    <source>
        <dbReference type="ARBA" id="ARBA00023295"/>
    </source>
</evidence>
<feature type="signal peptide" evidence="7">
    <location>
        <begin position="1"/>
        <end position="19"/>
    </location>
</feature>
<feature type="chain" id="PRO_5035679998" description="GH18 domain-containing protein" evidence="7">
    <location>
        <begin position="20"/>
        <end position="385"/>
    </location>
</feature>
<feature type="domain" description="GH18" evidence="8">
    <location>
        <begin position="21"/>
        <end position="373"/>
    </location>
</feature>